<evidence type="ECO:0000256" key="8">
    <source>
        <dbReference type="SAM" id="MobiDB-lite"/>
    </source>
</evidence>
<evidence type="ECO:0000313" key="11">
    <source>
        <dbReference type="Proteomes" id="UP000230002"/>
    </source>
</evidence>
<dbReference type="InterPro" id="IPR049625">
    <property type="entry name" value="Glyco_transf_61_cat"/>
</dbReference>
<dbReference type="Pfam" id="PF04577">
    <property type="entry name" value="Glyco_transf_61"/>
    <property type="match status" value="1"/>
</dbReference>
<evidence type="ECO:0000259" key="9">
    <source>
        <dbReference type="Pfam" id="PF04577"/>
    </source>
</evidence>
<keyword evidence="4" id="KW-0812">Transmembrane</keyword>
<evidence type="ECO:0000256" key="2">
    <source>
        <dbReference type="ARBA" id="ARBA00022676"/>
    </source>
</evidence>
<dbReference type="GO" id="GO:0097363">
    <property type="term" value="F:protein O-acetylglucosaminyltransferase activity"/>
    <property type="evidence" value="ECO:0007669"/>
    <property type="project" value="TreeGrafter"/>
</dbReference>
<proteinExistence type="predicted"/>
<keyword evidence="11" id="KW-1185">Reference proteome</keyword>
<evidence type="ECO:0000256" key="4">
    <source>
        <dbReference type="ARBA" id="ARBA00022692"/>
    </source>
</evidence>
<feature type="domain" description="Glycosyltransferase 61 catalytic" evidence="9">
    <location>
        <begin position="429"/>
        <end position="505"/>
    </location>
</feature>
<evidence type="ECO:0000256" key="3">
    <source>
        <dbReference type="ARBA" id="ARBA00022679"/>
    </source>
</evidence>
<evidence type="ECO:0000313" key="10">
    <source>
        <dbReference type="EMBL" id="PIL34026.1"/>
    </source>
</evidence>
<dbReference type="Proteomes" id="UP000230002">
    <property type="component" value="Unassembled WGS sequence"/>
</dbReference>
<sequence length="593" mass="65418">MVGMTRPRTLRDVALIFLGAAGMHLTSSFLGPFTEHSIVVQTQVDSDFSPNVNQASTKAIPPHNHDLGRHLVDNPPTVADAAAAAPARDTRPEIAQEPVKAAVDVSTVDVSHKIPETVMLSHAPGWTVFRNLYMSNGTLYIVTSRPKSFPEIVMITSTGLAADASPENIQARIPTDKDMSFLTPEEARDLWGGDLDNMEKNRLWSVPGNTFIINEPSQFLDHYYHFVAEWLFGAWAFWQGTFNSVVNPESAAVSNAPPIHRAIFTHAFADGWRDRPGFNSYVLRAVFPALNVEVQEDWQDRIVATSDARARARAWHFDTVLLSDRSASFKGALCGSQNQRIASEATEHMRKAGNLTKLWWEPIRRGVLRFAGVDARTLDLGVKADAVVAGRHKLKPLAGLNHKEDEGNAGAAAGTGSGSKASGLSDKNIVITYISRQSARRHLLEDDHAALVDALEEMTRKHGWELNVVQAEKLSKEDQLAIAARTTIMLGVHGNGLTHLLMMPVTPVTSVIEIFYPGGFAHDYHWTSQALGMRHFAIWNDTYHTYPNEPSVDYPEGFQGTEIPVYPPTVIKVIEERIAGLHPMDGPPDHYKS</sequence>
<keyword evidence="2" id="KW-0328">Glycosyltransferase</keyword>
<organism evidence="10 11">
    <name type="scientific">Ganoderma sinense ZZ0214-1</name>
    <dbReference type="NCBI Taxonomy" id="1077348"/>
    <lineage>
        <taxon>Eukaryota</taxon>
        <taxon>Fungi</taxon>
        <taxon>Dikarya</taxon>
        <taxon>Basidiomycota</taxon>
        <taxon>Agaricomycotina</taxon>
        <taxon>Agaricomycetes</taxon>
        <taxon>Polyporales</taxon>
        <taxon>Polyporaceae</taxon>
        <taxon>Ganoderma</taxon>
    </lineage>
</organism>
<keyword evidence="6" id="KW-0472">Membrane</keyword>
<evidence type="ECO:0000256" key="6">
    <source>
        <dbReference type="ARBA" id="ARBA00023136"/>
    </source>
</evidence>
<reference evidence="10 11" key="1">
    <citation type="journal article" date="2015" name="Sci. Rep.">
        <title>Chromosome-level genome map provides insights into diverse defense mechanisms in the medicinal fungus Ganoderma sinense.</title>
        <authorList>
            <person name="Zhu Y."/>
            <person name="Xu J."/>
            <person name="Sun C."/>
            <person name="Zhou S."/>
            <person name="Xu H."/>
            <person name="Nelson D.R."/>
            <person name="Qian J."/>
            <person name="Song J."/>
            <person name="Luo H."/>
            <person name="Xiang L."/>
            <person name="Li Y."/>
            <person name="Xu Z."/>
            <person name="Ji A."/>
            <person name="Wang L."/>
            <person name="Lu S."/>
            <person name="Hayward A."/>
            <person name="Sun W."/>
            <person name="Li X."/>
            <person name="Schwartz D.C."/>
            <person name="Wang Y."/>
            <person name="Chen S."/>
        </authorList>
    </citation>
    <scope>NUCLEOTIDE SEQUENCE [LARGE SCALE GENOMIC DNA]</scope>
    <source>
        <strain evidence="10 11">ZZ0214-1</strain>
    </source>
</reference>
<dbReference type="InterPro" id="IPR007657">
    <property type="entry name" value="Glycosyltransferase_61"/>
</dbReference>
<evidence type="ECO:0000256" key="5">
    <source>
        <dbReference type="ARBA" id="ARBA00022989"/>
    </source>
</evidence>
<dbReference type="AlphaFoldDB" id="A0A2G8SJT6"/>
<evidence type="ECO:0000256" key="1">
    <source>
        <dbReference type="ARBA" id="ARBA00004167"/>
    </source>
</evidence>
<dbReference type="GO" id="GO:0016020">
    <property type="term" value="C:membrane"/>
    <property type="evidence" value="ECO:0007669"/>
    <property type="project" value="UniProtKB-SubCell"/>
</dbReference>
<dbReference type="EMBL" id="AYKW01000006">
    <property type="protein sequence ID" value="PIL34026.1"/>
    <property type="molecule type" value="Genomic_DNA"/>
</dbReference>
<feature type="region of interest" description="Disordered" evidence="8">
    <location>
        <begin position="399"/>
        <end position="422"/>
    </location>
</feature>
<dbReference type="GO" id="GO:0005783">
    <property type="term" value="C:endoplasmic reticulum"/>
    <property type="evidence" value="ECO:0007669"/>
    <property type="project" value="TreeGrafter"/>
</dbReference>
<comment type="caution">
    <text evidence="10">The sequence shown here is derived from an EMBL/GenBank/DDBJ whole genome shotgun (WGS) entry which is preliminary data.</text>
</comment>
<dbReference type="OrthoDB" id="529273at2759"/>
<dbReference type="GO" id="GO:0035269">
    <property type="term" value="P:protein O-linked glycosylation via mannose"/>
    <property type="evidence" value="ECO:0007669"/>
    <property type="project" value="TreeGrafter"/>
</dbReference>
<comment type="subcellular location">
    <subcellularLocation>
        <location evidence="1">Membrane</location>
        <topology evidence="1">Single-pass membrane protein</topology>
    </subcellularLocation>
</comment>
<accession>A0A2G8SJT6</accession>
<dbReference type="PANTHER" id="PTHR20961:SF38">
    <property type="entry name" value="PROTEIN O-LINKED-MANNOSE BETA-1,4-N-ACETYLGLUCOSAMINYLTRANSFERASE 2"/>
    <property type="match status" value="1"/>
</dbReference>
<gene>
    <name evidence="10" type="ORF">GSI_03734</name>
</gene>
<name>A0A2G8SJT6_9APHY</name>
<evidence type="ECO:0000256" key="7">
    <source>
        <dbReference type="ARBA" id="ARBA00023180"/>
    </source>
</evidence>
<keyword evidence="5" id="KW-1133">Transmembrane helix</keyword>
<keyword evidence="7" id="KW-0325">Glycoprotein</keyword>
<protein>
    <recommendedName>
        <fullName evidence="9">Glycosyltransferase 61 catalytic domain-containing protein</fullName>
    </recommendedName>
</protein>
<dbReference type="PANTHER" id="PTHR20961">
    <property type="entry name" value="GLYCOSYLTRANSFERASE"/>
    <property type="match status" value="1"/>
</dbReference>
<dbReference type="STRING" id="1077348.A0A2G8SJT6"/>
<feature type="compositionally biased region" description="Low complexity" evidence="8">
    <location>
        <begin position="408"/>
        <end position="422"/>
    </location>
</feature>
<keyword evidence="3" id="KW-0808">Transferase</keyword>